<protein>
    <submittedName>
        <fullName evidence="2">Cobalamin B12-binding domain containing protein</fullName>
    </submittedName>
</protein>
<dbReference type="Pfam" id="PF02607">
    <property type="entry name" value="B12-binding_2"/>
    <property type="match status" value="1"/>
</dbReference>
<reference evidence="3" key="1">
    <citation type="submission" date="2012-11" db="EMBL/GenBank/DDBJ databases">
        <authorList>
            <person name="Lucero-Rivera Y.E."/>
            <person name="Tovar-Ramirez D."/>
        </authorList>
    </citation>
    <scope>NUCLEOTIDE SEQUENCE [LARGE SCALE GENOMIC DNA]</scope>
    <source>
        <strain evidence="3">Araruama</strain>
    </source>
</reference>
<evidence type="ECO:0000259" key="1">
    <source>
        <dbReference type="Pfam" id="PF02607"/>
    </source>
</evidence>
<evidence type="ECO:0000313" key="2">
    <source>
        <dbReference type="EMBL" id="ETR72992.1"/>
    </source>
</evidence>
<dbReference type="AlphaFoldDB" id="A0A1V1PDK8"/>
<dbReference type="Gene3D" id="1.10.1240.10">
    <property type="entry name" value="Methionine synthase domain"/>
    <property type="match status" value="1"/>
</dbReference>
<organism evidence="2 3">
    <name type="scientific">Candidatus Magnetoglobus multicellularis str. Araruama</name>
    <dbReference type="NCBI Taxonomy" id="890399"/>
    <lineage>
        <taxon>Bacteria</taxon>
        <taxon>Pseudomonadati</taxon>
        <taxon>Thermodesulfobacteriota</taxon>
        <taxon>Desulfobacteria</taxon>
        <taxon>Desulfobacterales</taxon>
        <taxon>Desulfobacteraceae</taxon>
        <taxon>Candidatus Magnetoglobus</taxon>
    </lineage>
</organism>
<dbReference type="InterPro" id="IPR003759">
    <property type="entry name" value="Cbl-bd_cap"/>
</dbReference>
<accession>A0A1V1PDK8</accession>
<feature type="domain" description="B12-binding N-terminal" evidence="1">
    <location>
        <begin position="16"/>
        <end position="87"/>
    </location>
</feature>
<evidence type="ECO:0000313" key="3">
    <source>
        <dbReference type="Proteomes" id="UP000189670"/>
    </source>
</evidence>
<dbReference type="InterPro" id="IPR036594">
    <property type="entry name" value="Meth_synthase_dom"/>
</dbReference>
<sequence length="114" mass="12427">MSGNLIGDNMHQQKINALITYLLEGNNQQAVASAKELHNEGITKEQIITQSLEETMIQLGAKCTVEQFNLLEIMLAGRAVMAVMQCLYPDGTFPEKTKGTVVVAALEGDVHDLP</sequence>
<dbReference type="EMBL" id="ATBP01000096">
    <property type="protein sequence ID" value="ETR72992.1"/>
    <property type="molecule type" value="Genomic_DNA"/>
</dbReference>
<comment type="caution">
    <text evidence="2">The sequence shown here is derived from an EMBL/GenBank/DDBJ whole genome shotgun (WGS) entry which is preliminary data.</text>
</comment>
<name>A0A1V1PDK8_9BACT</name>
<proteinExistence type="predicted"/>
<gene>
    <name evidence="2" type="ORF">OMM_07215</name>
</gene>
<dbReference type="SUPFAM" id="SSF47644">
    <property type="entry name" value="Methionine synthase domain"/>
    <property type="match status" value="1"/>
</dbReference>
<dbReference type="Proteomes" id="UP000189670">
    <property type="component" value="Unassembled WGS sequence"/>
</dbReference>